<protein>
    <submittedName>
        <fullName evidence="1">Uncharacterized protein</fullName>
    </submittedName>
</protein>
<dbReference type="AlphaFoldDB" id="A0A397GAZ7"/>
<dbReference type="RefSeq" id="XP_026611864.1">
    <property type="nucleotide sequence ID" value="XM_026756477.1"/>
</dbReference>
<comment type="caution">
    <text evidence="1">The sequence shown here is derived from an EMBL/GenBank/DDBJ whole genome shotgun (WGS) entry which is preliminary data.</text>
</comment>
<gene>
    <name evidence="1" type="ORF">CDV56_102858</name>
</gene>
<sequence length="274" mass="31805">MDDWNRPSVSFRCNYLRPPTATWGYLIIRTSYDPALEPAWQRTLQKIKDTIYSTIDYELRYPQSWMKLPVEDCIRIKNEGFSFLGLPPPDPAPVDDLKNRLRFILLEDPAQYRGLSTTQVQERFDEWCIQHSQQLARERGVVLEPMTELGPTPVSNNVCLWIDEEVLKVVDGDIKNEFGEGPYVKAVERRPVLSPDYDGSFKVELGYLWQMYGDAFNSGGLDQFLPPKRRKTGERPVWNGSWPFDVQMESMGMDEKEMEEEWGKRGEAKVLNAI</sequence>
<proteinExistence type="predicted"/>
<evidence type="ECO:0000313" key="2">
    <source>
        <dbReference type="Proteomes" id="UP000215305"/>
    </source>
</evidence>
<keyword evidence="2" id="KW-1185">Reference proteome</keyword>
<accession>A0A397GAZ7</accession>
<dbReference type="OrthoDB" id="6499973at2759"/>
<evidence type="ECO:0000313" key="1">
    <source>
        <dbReference type="EMBL" id="RHZ48195.1"/>
    </source>
</evidence>
<name>A0A397GAZ7_ASPTH</name>
<dbReference type="EMBL" id="NKHU02000203">
    <property type="protein sequence ID" value="RHZ48195.1"/>
    <property type="molecule type" value="Genomic_DNA"/>
</dbReference>
<dbReference type="Proteomes" id="UP000215305">
    <property type="component" value="Unassembled WGS sequence"/>
</dbReference>
<dbReference type="VEuPathDB" id="FungiDB:CDV56_102858"/>
<dbReference type="GeneID" id="38124832"/>
<reference evidence="1" key="1">
    <citation type="submission" date="2018-08" db="EMBL/GenBank/DDBJ databases">
        <title>Draft genome sequence of azole-resistant Aspergillus thermomutatus (Neosartorya pseudofischeri) strain HMR AF 39, isolated from a human nasal aspirate.</title>
        <authorList>
            <person name="Parent-Michaud M."/>
            <person name="Dufresne P.J."/>
            <person name="Fournier E."/>
            <person name="Martineau C."/>
            <person name="Moreira S."/>
            <person name="Perkins V."/>
            <person name="De Repentigny L."/>
            <person name="Dufresne S.F."/>
        </authorList>
    </citation>
    <scope>NUCLEOTIDE SEQUENCE [LARGE SCALE GENOMIC DNA]</scope>
    <source>
        <strain evidence="1">HMR AF 39</strain>
    </source>
</reference>
<organism evidence="1 2">
    <name type="scientific">Aspergillus thermomutatus</name>
    <name type="common">Neosartorya pseudofischeri</name>
    <dbReference type="NCBI Taxonomy" id="41047"/>
    <lineage>
        <taxon>Eukaryota</taxon>
        <taxon>Fungi</taxon>
        <taxon>Dikarya</taxon>
        <taxon>Ascomycota</taxon>
        <taxon>Pezizomycotina</taxon>
        <taxon>Eurotiomycetes</taxon>
        <taxon>Eurotiomycetidae</taxon>
        <taxon>Eurotiales</taxon>
        <taxon>Aspergillaceae</taxon>
        <taxon>Aspergillus</taxon>
        <taxon>Aspergillus subgen. Fumigati</taxon>
    </lineage>
</organism>